<dbReference type="STRING" id="394503.Ccel_3157"/>
<evidence type="ECO:0000313" key="2">
    <source>
        <dbReference type="Proteomes" id="UP000001349"/>
    </source>
</evidence>
<keyword evidence="2" id="KW-1185">Reference proteome</keyword>
<dbReference type="Proteomes" id="UP000001349">
    <property type="component" value="Chromosome"/>
</dbReference>
<gene>
    <name evidence="1" type="ordered locus">Ccel_3157</name>
</gene>
<dbReference type="eggNOG" id="ENOG50332WG">
    <property type="taxonomic scope" value="Bacteria"/>
</dbReference>
<accession>B8I0C2</accession>
<reference evidence="1 2" key="1">
    <citation type="submission" date="2009-01" db="EMBL/GenBank/DDBJ databases">
        <title>Complete sequence of Clostridium cellulolyticum H10.</title>
        <authorList>
            <consortium name="US DOE Joint Genome Institute"/>
            <person name="Lucas S."/>
            <person name="Copeland A."/>
            <person name="Lapidus A."/>
            <person name="Glavina del Rio T."/>
            <person name="Dalin E."/>
            <person name="Tice H."/>
            <person name="Bruce D."/>
            <person name="Goodwin L."/>
            <person name="Pitluck S."/>
            <person name="Chertkov O."/>
            <person name="Saunders E."/>
            <person name="Brettin T."/>
            <person name="Detter J.C."/>
            <person name="Han C."/>
            <person name="Larimer F."/>
            <person name="Land M."/>
            <person name="Hauser L."/>
            <person name="Kyrpides N."/>
            <person name="Ivanova N."/>
            <person name="Zhou J."/>
            <person name="Richardson P."/>
        </authorList>
    </citation>
    <scope>NUCLEOTIDE SEQUENCE [LARGE SCALE GENOMIC DNA]</scope>
    <source>
        <strain evidence="2">ATCC 35319 / DSM 5812 / JCM 6584 / H10</strain>
    </source>
</reference>
<dbReference type="OrthoDB" id="2892343at2"/>
<sequence>MKRIDKWSGYYLKKYRLLTKILDGNSDWSNNCTEEKNLEAREALEKFYNEYKKCRQDRKFCASTDMGYFSYLTYIDPVREALVDRLYQRACNETYSLLHYDYFLQKRIMNSLLSVLEENLDIKCRIETEGTDCKNDKKETIDIKSLLSYISDDSDQGYYVGNGNTNGKLVTIDPVDYKNRDRENLGNIFLGKLGEGKSFKINK</sequence>
<dbReference type="EMBL" id="CP001348">
    <property type="protein sequence ID" value="ACL77448.1"/>
    <property type="molecule type" value="Genomic_DNA"/>
</dbReference>
<proteinExistence type="predicted"/>
<dbReference type="AlphaFoldDB" id="B8I0C2"/>
<protein>
    <submittedName>
        <fullName evidence="1">Uncharacterized protein</fullName>
    </submittedName>
</protein>
<dbReference type="HOGENOM" id="CLU_1346928_0_0_9"/>
<name>B8I0C2_RUMCH</name>
<dbReference type="KEGG" id="cce:Ccel_3157"/>
<dbReference type="RefSeq" id="WP_015926506.1">
    <property type="nucleotide sequence ID" value="NC_011898.1"/>
</dbReference>
<organism evidence="1 2">
    <name type="scientific">Ruminiclostridium cellulolyticum (strain ATCC 35319 / DSM 5812 / JCM 6584 / H10)</name>
    <name type="common">Clostridium cellulolyticum</name>
    <dbReference type="NCBI Taxonomy" id="394503"/>
    <lineage>
        <taxon>Bacteria</taxon>
        <taxon>Bacillati</taxon>
        <taxon>Bacillota</taxon>
        <taxon>Clostridia</taxon>
        <taxon>Eubacteriales</taxon>
        <taxon>Oscillospiraceae</taxon>
        <taxon>Ruminiclostridium</taxon>
    </lineage>
</organism>
<evidence type="ECO:0000313" key="1">
    <source>
        <dbReference type="EMBL" id="ACL77448.1"/>
    </source>
</evidence>